<dbReference type="EMBL" id="JARXHW010000025">
    <property type="protein sequence ID" value="MDQ8208152.1"/>
    <property type="molecule type" value="Genomic_DNA"/>
</dbReference>
<dbReference type="Proteomes" id="UP001225316">
    <property type="component" value="Unassembled WGS sequence"/>
</dbReference>
<evidence type="ECO:0000256" key="2">
    <source>
        <dbReference type="ARBA" id="ARBA00022741"/>
    </source>
</evidence>
<evidence type="ECO:0000313" key="9">
    <source>
        <dbReference type="Proteomes" id="UP001225316"/>
    </source>
</evidence>
<dbReference type="EC" id="2.7.11.-" evidence="8"/>
<dbReference type="InterPro" id="IPR001932">
    <property type="entry name" value="PPM-type_phosphatase-like_dom"/>
</dbReference>
<dbReference type="CDD" id="cd14014">
    <property type="entry name" value="STKc_PknB_like"/>
    <property type="match status" value="1"/>
</dbReference>
<evidence type="ECO:0000259" key="6">
    <source>
        <dbReference type="PROSITE" id="PS50011"/>
    </source>
</evidence>
<organism evidence="8 9">
    <name type="scientific">Thalassobacterium maritimum</name>
    <dbReference type="NCBI Taxonomy" id="3041265"/>
    <lineage>
        <taxon>Bacteria</taxon>
        <taxon>Pseudomonadati</taxon>
        <taxon>Verrucomicrobiota</taxon>
        <taxon>Opitutia</taxon>
        <taxon>Puniceicoccales</taxon>
        <taxon>Coraliomargaritaceae</taxon>
        <taxon>Thalassobacterium</taxon>
    </lineage>
</organism>
<evidence type="ECO:0000313" key="8">
    <source>
        <dbReference type="EMBL" id="MDQ8208152.1"/>
    </source>
</evidence>
<proteinExistence type="predicted"/>
<dbReference type="EC" id="3.1.3.-" evidence="8"/>
<dbReference type="Gene3D" id="3.60.40.10">
    <property type="entry name" value="PPM-type phosphatase domain"/>
    <property type="match status" value="1"/>
</dbReference>
<sequence>MQITPELSVRYGQATSAGVKAQNDDCLGVRIPRDSSLGSKGVAMILADGVSSAEAGREAAEICVQGFLSDYYSTPDTWQVKTAGHRVIVAINSWLYGKGQAFAEARKGFVCAMSGLVLKSHSLHYFHVGDTRIYLWRSGHLEQLTQDHRAWVSQKTSYLARAMGLGMNLDVDYRRVQIEVGDVIFTCSDGVHEFVCDRELAAIIAAGRSDLDASCESILTQALAAGSSDNVSCQLLEIVGLQDITAAEVYQELGRLPFPPPLSPGMCLDGYVVQSILDESPRSQLYLVQAPQSEQLLVMKTPSELYNDHPAYIERFLIEEWVGRRISSPNLVQVVEKHAAPKFLYYLMEHVEGATLVDWMREHPQPEMGQVLDIIQQIVAGLRALHRKETLHQDLKPDNIIIDVNGVVKIIDYGSVAVAGLKESEVPFMRQAELGTKRYSAPEYTLGRRPSTTSDLFSLGVIAYQLFGGGAGHPYGDKMEAAQSVRDFSLLKYRSVTLDNPLVPHWIDSALAKAVHLHPENRYQALSEMLTDLQQPNPDFLGPEGLPLLERNPLVFWQALSGGLALVILLLVVKILMS</sequence>
<keyword evidence="5" id="KW-0472">Membrane</keyword>
<keyword evidence="1 8" id="KW-0808">Transferase</keyword>
<keyword evidence="2" id="KW-0547">Nucleotide-binding</keyword>
<dbReference type="SMART" id="SM00220">
    <property type="entry name" value="S_TKc"/>
    <property type="match status" value="1"/>
</dbReference>
<dbReference type="SUPFAM" id="SSF56112">
    <property type="entry name" value="Protein kinase-like (PK-like)"/>
    <property type="match status" value="1"/>
</dbReference>
<reference evidence="8 9" key="1">
    <citation type="submission" date="2023-04" db="EMBL/GenBank/DDBJ databases">
        <title>A novel bacteria isolated from coastal sediment.</title>
        <authorList>
            <person name="Liu X.-J."/>
            <person name="Du Z.-J."/>
        </authorList>
    </citation>
    <scope>NUCLEOTIDE SEQUENCE [LARGE SCALE GENOMIC DNA]</scope>
    <source>
        <strain evidence="8 9">SDUM461003</strain>
    </source>
</reference>
<dbReference type="InterPro" id="IPR050339">
    <property type="entry name" value="CC_SR_Kinase"/>
</dbReference>
<keyword evidence="3 8" id="KW-0418">Kinase</keyword>
<comment type="caution">
    <text evidence="8">The sequence shown here is derived from an EMBL/GenBank/DDBJ whole genome shotgun (WGS) entry which is preliminary data.</text>
</comment>
<evidence type="ECO:0000256" key="4">
    <source>
        <dbReference type="ARBA" id="ARBA00022840"/>
    </source>
</evidence>
<dbReference type="GO" id="GO:0016301">
    <property type="term" value="F:kinase activity"/>
    <property type="evidence" value="ECO:0007669"/>
    <property type="project" value="UniProtKB-KW"/>
</dbReference>
<gene>
    <name evidence="8" type="ORF">QEH52_11575</name>
</gene>
<feature type="domain" description="PPM-type phosphatase" evidence="7">
    <location>
        <begin position="10"/>
        <end position="238"/>
    </location>
</feature>
<dbReference type="PROSITE" id="PS50011">
    <property type="entry name" value="PROTEIN_KINASE_DOM"/>
    <property type="match status" value="1"/>
</dbReference>
<dbReference type="InterPro" id="IPR011009">
    <property type="entry name" value="Kinase-like_dom_sf"/>
</dbReference>
<keyword evidence="5" id="KW-1133">Transmembrane helix</keyword>
<dbReference type="InterPro" id="IPR036457">
    <property type="entry name" value="PPM-type-like_dom_sf"/>
</dbReference>
<dbReference type="PANTHER" id="PTHR11042">
    <property type="entry name" value="EUKARYOTIC TRANSLATION INITIATION FACTOR 2-ALPHA KINASE EIF2-ALPHA KINASE -RELATED"/>
    <property type="match status" value="1"/>
</dbReference>
<accession>A0ABU1AVH8</accession>
<dbReference type="RefSeq" id="WP_308950620.1">
    <property type="nucleotide sequence ID" value="NZ_JARXHW010000025.1"/>
</dbReference>
<dbReference type="SUPFAM" id="SSF81606">
    <property type="entry name" value="PP2C-like"/>
    <property type="match status" value="1"/>
</dbReference>
<dbReference type="EC" id="3.1.3.16" evidence="8"/>
<feature type="domain" description="Protein kinase" evidence="6">
    <location>
        <begin position="271"/>
        <end position="540"/>
    </location>
</feature>
<keyword evidence="4" id="KW-0067">ATP-binding</keyword>
<evidence type="ECO:0000256" key="1">
    <source>
        <dbReference type="ARBA" id="ARBA00022679"/>
    </source>
</evidence>
<name>A0ABU1AVH8_9BACT</name>
<dbReference type="Gene3D" id="3.30.200.20">
    <property type="entry name" value="Phosphorylase Kinase, domain 1"/>
    <property type="match status" value="1"/>
</dbReference>
<dbReference type="GO" id="GO:0004722">
    <property type="term" value="F:protein serine/threonine phosphatase activity"/>
    <property type="evidence" value="ECO:0007669"/>
    <property type="project" value="UniProtKB-EC"/>
</dbReference>
<dbReference type="SMART" id="SM00332">
    <property type="entry name" value="PP2Cc"/>
    <property type="match status" value="1"/>
</dbReference>
<dbReference type="Gene3D" id="1.10.510.10">
    <property type="entry name" value="Transferase(Phosphotransferase) domain 1"/>
    <property type="match status" value="1"/>
</dbReference>
<feature type="transmembrane region" description="Helical" evidence="5">
    <location>
        <begin position="555"/>
        <end position="577"/>
    </location>
</feature>
<keyword evidence="8" id="KW-0378">Hydrolase</keyword>
<evidence type="ECO:0000259" key="7">
    <source>
        <dbReference type="PROSITE" id="PS51746"/>
    </source>
</evidence>
<evidence type="ECO:0000256" key="3">
    <source>
        <dbReference type="ARBA" id="ARBA00022777"/>
    </source>
</evidence>
<evidence type="ECO:0000256" key="5">
    <source>
        <dbReference type="SAM" id="Phobius"/>
    </source>
</evidence>
<dbReference type="Pfam" id="PF13672">
    <property type="entry name" value="PP2C_2"/>
    <property type="match status" value="1"/>
</dbReference>
<keyword evidence="9" id="KW-1185">Reference proteome</keyword>
<dbReference type="Pfam" id="PF00069">
    <property type="entry name" value="Pkinase"/>
    <property type="match status" value="1"/>
</dbReference>
<dbReference type="InterPro" id="IPR000719">
    <property type="entry name" value="Prot_kinase_dom"/>
</dbReference>
<dbReference type="PROSITE" id="PS51746">
    <property type="entry name" value="PPM_2"/>
    <property type="match status" value="1"/>
</dbReference>
<keyword evidence="5" id="KW-0812">Transmembrane</keyword>
<protein>
    <submittedName>
        <fullName evidence="8">Bifunctional protein-serine/threonine kinase/phosphatase</fullName>
        <ecNumber evidence="8">2.7.11.-</ecNumber>
        <ecNumber evidence="8">3.1.3.-</ecNumber>
        <ecNumber evidence="8">3.1.3.16</ecNumber>
    </submittedName>
</protein>
<dbReference type="CDD" id="cd00143">
    <property type="entry name" value="PP2Cc"/>
    <property type="match status" value="1"/>
</dbReference>
<dbReference type="SMART" id="SM00331">
    <property type="entry name" value="PP2C_SIG"/>
    <property type="match status" value="1"/>
</dbReference>